<feature type="transmembrane region" description="Helical" evidence="1">
    <location>
        <begin position="7"/>
        <end position="27"/>
    </location>
</feature>
<organism evidence="2 3">
    <name type="scientific">Hathewaya proteolytica DSM 3090</name>
    <dbReference type="NCBI Taxonomy" id="1121331"/>
    <lineage>
        <taxon>Bacteria</taxon>
        <taxon>Bacillati</taxon>
        <taxon>Bacillota</taxon>
        <taxon>Clostridia</taxon>
        <taxon>Eubacteriales</taxon>
        <taxon>Clostridiaceae</taxon>
        <taxon>Hathewaya</taxon>
    </lineage>
</organism>
<keyword evidence="3" id="KW-1185">Reference proteome</keyword>
<reference evidence="2 3" key="1">
    <citation type="submission" date="2016-11" db="EMBL/GenBank/DDBJ databases">
        <authorList>
            <person name="Jaros S."/>
            <person name="Januszkiewicz K."/>
            <person name="Wedrychowicz H."/>
        </authorList>
    </citation>
    <scope>NUCLEOTIDE SEQUENCE [LARGE SCALE GENOMIC DNA]</scope>
    <source>
        <strain evidence="2 3">DSM 3090</strain>
    </source>
</reference>
<dbReference type="EMBL" id="FRAD01000032">
    <property type="protein sequence ID" value="SHK49288.1"/>
    <property type="molecule type" value="Genomic_DNA"/>
</dbReference>
<sequence length="535" mass="59154">MNKAKKLFRRIFVAGLVFSIMLVFVSWNDSTGTNQGNELYASPESNPKANTSIKTNCGQPWVKTMPTAKRIFFVSPNGTGDGNTRTTPTSLTTIIKSCQPGDLIWLLSGTYTGVFNLNRNGTASSPIIYRSYPGEHAKVVGGLKITGDHSWVWGLEVTDPNDTAEGDIVYSAAEGTVLINNVLHPEGYNTGIGSWDKPGQIVYGNIVYHGHHNIYTQNTGANGLRWFVDNISMDAKTNSNGGNGPYEFHAYAEGGNISGFRLRGNVFANTTVIENSVNGTMLIGGKNKTANEDIEIESNFYYNTDLAVGYKRPIQAIVKKNFIVDSQLIYEKFWGKGEAKFPEPAQIIVTDNKMYWYRKLVSHVRLHTSAYRPDSNSDTGFSRIDKILPFREKDIWDLNTYSPSFLGEMEAGNVFTNYLIKTIDDWRKYTKQAGNEFDKNGKVVPMPTNPVVFLTPNDYETGRGHVIVYGFGNAKSVSVDLSSTVKVGSYYEIRRVKDAFGKPVVSGVYKGGSVSLPIEKNSTGSIFSAYLLTSK</sequence>
<proteinExistence type="predicted"/>
<evidence type="ECO:0000256" key="1">
    <source>
        <dbReference type="SAM" id="Phobius"/>
    </source>
</evidence>
<gene>
    <name evidence="2" type="ORF">SAMN02745248_02664</name>
</gene>
<keyword evidence="1" id="KW-1133">Transmembrane helix</keyword>
<keyword evidence="1" id="KW-0472">Membrane</keyword>
<dbReference type="InterPro" id="IPR011050">
    <property type="entry name" value="Pectin_lyase_fold/virulence"/>
</dbReference>
<name>A0A1M6SXJ2_9CLOT</name>
<dbReference type="Proteomes" id="UP000183952">
    <property type="component" value="Unassembled WGS sequence"/>
</dbReference>
<dbReference type="SUPFAM" id="SSF51126">
    <property type="entry name" value="Pectin lyase-like"/>
    <property type="match status" value="1"/>
</dbReference>
<evidence type="ECO:0008006" key="4">
    <source>
        <dbReference type="Google" id="ProtNLM"/>
    </source>
</evidence>
<evidence type="ECO:0000313" key="2">
    <source>
        <dbReference type="EMBL" id="SHK49288.1"/>
    </source>
</evidence>
<accession>A0A1M6SXJ2</accession>
<dbReference type="RefSeq" id="WP_072904545.1">
    <property type="nucleotide sequence ID" value="NZ_FRAD01000032.1"/>
</dbReference>
<dbReference type="InterPro" id="IPR012334">
    <property type="entry name" value="Pectin_lyas_fold"/>
</dbReference>
<protein>
    <recommendedName>
        <fullName evidence="4">Right handed beta helix region</fullName>
    </recommendedName>
</protein>
<keyword evidence="1" id="KW-0812">Transmembrane</keyword>
<dbReference type="AlphaFoldDB" id="A0A1M6SXJ2"/>
<dbReference type="OrthoDB" id="8660908at2"/>
<dbReference type="STRING" id="1121331.SAMN02745248_02664"/>
<evidence type="ECO:0000313" key="3">
    <source>
        <dbReference type="Proteomes" id="UP000183952"/>
    </source>
</evidence>
<dbReference type="Gene3D" id="2.160.20.10">
    <property type="entry name" value="Single-stranded right-handed beta-helix, Pectin lyase-like"/>
    <property type="match status" value="1"/>
</dbReference>